<dbReference type="Gene3D" id="1.25.40.10">
    <property type="entry name" value="Tetratricopeptide repeat domain"/>
    <property type="match status" value="1"/>
</dbReference>
<evidence type="ECO:0000313" key="2">
    <source>
        <dbReference type="EMBL" id="CAF1524533.1"/>
    </source>
</evidence>
<evidence type="ECO:0000313" key="1">
    <source>
        <dbReference type="EMBL" id="CAF1416170.1"/>
    </source>
</evidence>
<comment type="caution">
    <text evidence="1">The sequence shown here is derived from an EMBL/GenBank/DDBJ whole genome shotgun (WGS) entry which is preliminary data.</text>
</comment>
<protein>
    <submittedName>
        <fullName evidence="1">Uncharacterized protein</fullName>
    </submittedName>
</protein>
<sequence>MIGECLTRIGQLCRKVDKFNEAYRQCSITDSIDITIVYENLALCYRKINKRTEALASFNESLLIYRAKYEINHKIVKSIEANIAEMNAEQQINIIIESIPEELNPDKMENKTKTPVKRSRCSDCIILLKKKHHLFTFKNVYAFDGERLEIEMKLLLNGYPPRFLKYHFDRFHQMIDVHMELDVQQYQTLHRKLLYLPTRQLVANNDVETKKQWDRKILMLPHTFEGGPSKDFNRQFRQLWTKYYGYKGSVVKDVRVMVTAMTNSSLNDLFVRKKPSTSLLTKMEVTDVEKLT</sequence>
<dbReference type="EMBL" id="CAJNOR010003459">
    <property type="protein sequence ID" value="CAF1416170.1"/>
    <property type="molecule type" value="Genomic_DNA"/>
</dbReference>
<keyword evidence="3" id="KW-1185">Reference proteome</keyword>
<name>A0A815LXP2_ADIRI</name>
<dbReference type="InterPro" id="IPR011990">
    <property type="entry name" value="TPR-like_helical_dom_sf"/>
</dbReference>
<proteinExistence type="predicted"/>
<dbReference type="OrthoDB" id="10566966at2759"/>
<dbReference type="Proteomes" id="UP000663828">
    <property type="component" value="Unassembled WGS sequence"/>
</dbReference>
<gene>
    <name evidence="2" type="ORF">EDS130_LOCUS44108</name>
    <name evidence="1" type="ORF">XAT740_LOCUS34948</name>
</gene>
<dbReference type="Proteomes" id="UP000663852">
    <property type="component" value="Unassembled WGS sequence"/>
</dbReference>
<dbReference type="EMBL" id="CAJNOJ010000806">
    <property type="protein sequence ID" value="CAF1524533.1"/>
    <property type="molecule type" value="Genomic_DNA"/>
</dbReference>
<reference evidence="1" key="1">
    <citation type="submission" date="2021-02" db="EMBL/GenBank/DDBJ databases">
        <authorList>
            <person name="Nowell W R."/>
        </authorList>
    </citation>
    <scope>NUCLEOTIDE SEQUENCE</scope>
</reference>
<evidence type="ECO:0000313" key="3">
    <source>
        <dbReference type="Proteomes" id="UP000663828"/>
    </source>
</evidence>
<dbReference type="SUPFAM" id="SSF48452">
    <property type="entry name" value="TPR-like"/>
    <property type="match status" value="1"/>
</dbReference>
<organism evidence="1 3">
    <name type="scientific">Adineta ricciae</name>
    <name type="common">Rotifer</name>
    <dbReference type="NCBI Taxonomy" id="249248"/>
    <lineage>
        <taxon>Eukaryota</taxon>
        <taxon>Metazoa</taxon>
        <taxon>Spiralia</taxon>
        <taxon>Gnathifera</taxon>
        <taxon>Rotifera</taxon>
        <taxon>Eurotatoria</taxon>
        <taxon>Bdelloidea</taxon>
        <taxon>Adinetida</taxon>
        <taxon>Adinetidae</taxon>
        <taxon>Adineta</taxon>
    </lineage>
</organism>
<accession>A0A815LXP2</accession>
<dbReference type="AlphaFoldDB" id="A0A815LXP2"/>